<dbReference type="Gene3D" id="1.20.1050.10">
    <property type="match status" value="1"/>
</dbReference>
<keyword evidence="2" id="KW-0812">Transmembrane</keyword>
<evidence type="ECO:0000256" key="2">
    <source>
        <dbReference type="SAM" id="Phobius"/>
    </source>
</evidence>
<dbReference type="SFLD" id="SFLDS00019">
    <property type="entry name" value="Glutathione_Transferase_(cytos"/>
    <property type="match status" value="1"/>
</dbReference>
<proteinExistence type="inferred from homology"/>
<dbReference type="SFLD" id="SFLDG01200">
    <property type="entry name" value="SUF1.1"/>
    <property type="match status" value="1"/>
</dbReference>
<dbReference type="Pfam" id="PF17171">
    <property type="entry name" value="GST_C_6"/>
    <property type="match status" value="1"/>
</dbReference>
<dbReference type="InterPro" id="IPR036249">
    <property type="entry name" value="Thioredoxin-like_sf"/>
</dbReference>
<dbReference type="InterPro" id="IPR033468">
    <property type="entry name" value="Metaxin_GST"/>
</dbReference>
<keyword evidence="2" id="KW-0472">Membrane</keyword>
<dbReference type="InterPro" id="IPR012336">
    <property type="entry name" value="Thioredoxin-like_fold"/>
</dbReference>
<dbReference type="InterPro" id="IPR050931">
    <property type="entry name" value="Mito_Protein_Transport_Metaxin"/>
</dbReference>
<evidence type="ECO:0008006" key="6">
    <source>
        <dbReference type="Google" id="ProtNLM"/>
    </source>
</evidence>
<organism evidence="5">
    <name type="scientific">Arion vulgaris</name>
    <dbReference type="NCBI Taxonomy" id="1028688"/>
    <lineage>
        <taxon>Eukaryota</taxon>
        <taxon>Metazoa</taxon>
        <taxon>Spiralia</taxon>
        <taxon>Lophotrochozoa</taxon>
        <taxon>Mollusca</taxon>
        <taxon>Gastropoda</taxon>
        <taxon>Heterobranchia</taxon>
        <taxon>Euthyneura</taxon>
        <taxon>Panpulmonata</taxon>
        <taxon>Eupulmonata</taxon>
        <taxon>Stylommatophora</taxon>
        <taxon>Helicina</taxon>
        <taxon>Arionoidea</taxon>
        <taxon>Arionidae</taxon>
        <taxon>Arion</taxon>
    </lineage>
</organism>
<accession>A0A0B7AV04</accession>
<dbReference type="GO" id="GO:0005737">
    <property type="term" value="C:cytoplasm"/>
    <property type="evidence" value="ECO:0007669"/>
    <property type="project" value="TreeGrafter"/>
</dbReference>
<dbReference type="CDD" id="cd03193">
    <property type="entry name" value="GST_C_Metaxin"/>
    <property type="match status" value="1"/>
</dbReference>
<sequence length="290" mass="33440">MEQLRSLWTDHPFIMSAVVGSMAGHVVFIIYRKIRSKASKIPTVDCPPNTVVLYQWPRGPYAPSASNFPLKLETYLRLANISYVNYFSIHRSPKGKVPFITYNGELVSDSQFCIEYLNKKLDRDLNKSLTKEERAVAKAIQVMVDEHLYWTFVYARWIHDKDMKIVNLGIPYAKYVTWLIRRQCRSALYGQGIGRHTKDEIAHIMLTDLQALSDYLGNKPYMMGQTPCEVDCSVFGLLAQFIWNSSDDISQNVVQDKFPSLYSYCLRMKEKAWPDWDDCITHGGTRSAPK</sequence>
<dbReference type="EMBL" id="HACG01038009">
    <property type="protein sequence ID" value="CEK84874.1"/>
    <property type="molecule type" value="Transcribed_RNA"/>
</dbReference>
<dbReference type="Gene3D" id="3.40.30.10">
    <property type="entry name" value="Glutaredoxin"/>
    <property type="match status" value="1"/>
</dbReference>
<evidence type="ECO:0000256" key="1">
    <source>
        <dbReference type="ARBA" id="ARBA00006475"/>
    </source>
</evidence>
<dbReference type="SFLD" id="SFLDG01180">
    <property type="entry name" value="SUF1"/>
    <property type="match status" value="1"/>
</dbReference>
<dbReference type="PANTHER" id="PTHR12289">
    <property type="entry name" value="METAXIN RELATED"/>
    <property type="match status" value="1"/>
</dbReference>
<evidence type="ECO:0000259" key="3">
    <source>
        <dbReference type="Pfam" id="PF17171"/>
    </source>
</evidence>
<dbReference type="Pfam" id="PF17172">
    <property type="entry name" value="GST_N_4"/>
    <property type="match status" value="1"/>
</dbReference>
<name>A0A0B7AV04_9EUPU</name>
<evidence type="ECO:0000259" key="4">
    <source>
        <dbReference type="Pfam" id="PF17172"/>
    </source>
</evidence>
<dbReference type="InterPro" id="IPR040079">
    <property type="entry name" value="Glutathione_S-Trfase"/>
</dbReference>
<feature type="domain" description="Thioredoxin-like fold" evidence="4">
    <location>
        <begin position="68"/>
        <end position="160"/>
    </location>
</feature>
<dbReference type="SUPFAM" id="SSF52833">
    <property type="entry name" value="Thioredoxin-like"/>
    <property type="match status" value="1"/>
</dbReference>
<keyword evidence="2" id="KW-1133">Transmembrane helix</keyword>
<dbReference type="SUPFAM" id="SSF47616">
    <property type="entry name" value="GST C-terminal domain-like"/>
    <property type="match status" value="1"/>
</dbReference>
<dbReference type="AlphaFoldDB" id="A0A0B7AV04"/>
<comment type="similarity">
    <text evidence="1">Belongs to the FAX family.</text>
</comment>
<dbReference type="InterPro" id="IPR026928">
    <property type="entry name" value="FAX/IsoI-like"/>
</dbReference>
<reference evidence="5" key="1">
    <citation type="submission" date="2014-12" db="EMBL/GenBank/DDBJ databases">
        <title>Insight into the proteome of Arion vulgaris.</title>
        <authorList>
            <person name="Aradska J."/>
            <person name="Bulat T."/>
            <person name="Smidak R."/>
            <person name="Sarate P."/>
            <person name="Gangsoo J."/>
            <person name="Sialana F."/>
            <person name="Bilban M."/>
            <person name="Lubec G."/>
        </authorList>
    </citation>
    <scope>NUCLEOTIDE SEQUENCE</scope>
    <source>
        <tissue evidence="5">Skin</tissue>
    </source>
</reference>
<feature type="domain" description="Metaxin glutathione S-transferase" evidence="3">
    <location>
        <begin position="207"/>
        <end position="268"/>
    </location>
</feature>
<feature type="transmembrane region" description="Helical" evidence="2">
    <location>
        <begin position="12"/>
        <end position="31"/>
    </location>
</feature>
<evidence type="ECO:0000313" key="5">
    <source>
        <dbReference type="EMBL" id="CEK84874.1"/>
    </source>
</evidence>
<protein>
    <recommendedName>
        <fullName evidence="6">GST N-terminal domain-containing protein</fullName>
    </recommendedName>
</protein>
<dbReference type="PANTHER" id="PTHR12289:SF41">
    <property type="entry name" value="FAILED AXON CONNECTIONS-RELATED"/>
    <property type="match status" value="1"/>
</dbReference>
<gene>
    <name evidence="5" type="primary">ORF144981</name>
</gene>
<dbReference type="InterPro" id="IPR036282">
    <property type="entry name" value="Glutathione-S-Trfase_C_sf"/>
</dbReference>